<feature type="transmembrane region" description="Helical" evidence="4">
    <location>
        <begin position="12"/>
        <end position="31"/>
    </location>
</feature>
<dbReference type="Gene3D" id="3.40.50.720">
    <property type="entry name" value="NAD(P)-binding Rossmann-like Domain"/>
    <property type="match status" value="1"/>
</dbReference>
<protein>
    <submittedName>
        <fullName evidence="5">Short-subunit dehydrogenase</fullName>
    </submittedName>
</protein>
<name>A0A7W9GD16_9ACTN</name>
<dbReference type="GO" id="GO:0016491">
    <property type="term" value="F:oxidoreductase activity"/>
    <property type="evidence" value="ECO:0007669"/>
    <property type="project" value="UniProtKB-KW"/>
</dbReference>
<dbReference type="PANTHER" id="PTHR44196:SF2">
    <property type="entry name" value="SHORT-CHAIN DEHYDROGENASE-RELATED"/>
    <property type="match status" value="1"/>
</dbReference>
<keyword evidence="2" id="KW-0560">Oxidoreductase</keyword>
<evidence type="ECO:0000256" key="4">
    <source>
        <dbReference type="SAM" id="Phobius"/>
    </source>
</evidence>
<dbReference type="SUPFAM" id="SSF51735">
    <property type="entry name" value="NAD(P)-binding Rossmann-fold domains"/>
    <property type="match status" value="1"/>
</dbReference>
<keyword evidence="4" id="KW-0812">Transmembrane</keyword>
<evidence type="ECO:0000256" key="1">
    <source>
        <dbReference type="ARBA" id="ARBA00006484"/>
    </source>
</evidence>
<dbReference type="Pfam" id="PF00106">
    <property type="entry name" value="adh_short"/>
    <property type="match status" value="1"/>
</dbReference>
<feature type="region of interest" description="Disordered" evidence="3">
    <location>
        <begin position="255"/>
        <end position="282"/>
    </location>
</feature>
<dbReference type="InterPro" id="IPR036291">
    <property type="entry name" value="NAD(P)-bd_dom_sf"/>
</dbReference>
<keyword evidence="4" id="KW-1133">Transmembrane helix</keyword>
<evidence type="ECO:0000256" key="3">
    <source>
        <dbReference type="SAM" id="MobiDB-lite"/>
    </source>
</evidence>
<dbReference type="Proteomes" id="UP000579153">
    <property type="component" value="Unassembled WGS sequence"/>
</dbReference>
<feature type="compositionally biased region" description="Polar residues" evidence="3">
    <location>
        <begin position="267"/>
        <end position="282"/>
    </location>
</feature>
<keyword evidence="6" id="KW-1185">Reference proteome</keyword>
<organism evidence="5 6">
    <name type="scientific">Nonomuraea jabiensis</name>
    <dbReference type="NCBI Taxonomy" id="882448"/>
    <lineage>
        <taxon>Bacteria</taxon>
        <taxon>Bacillati</taxon>
        <taxon>Actinomycetota</taxon>
        <taxon>Actinomycetes</taxon>
        <taxon>Streptosporangiales</taxon>
        <taxon>Streptosporangiaceae</taxon>
        <taxon>Nonomuraea</taxon>
    </lineage>
</organism>
<dbReference type="GO" id="GO:0016020">
    <property type="term" value="C:membrane"/>
    <property type="evidence" value="ECO:0007669"/>
    <property type="project" value="TreeGrafter"/>
</dbReference>
<dbReference type="PANTHER" id="PTHR44196">
    <property type="entry name" value="DEHYDROGENASE/REDUCTASE SDR FAMILY MEMBER 7B"/>
    <property type="match status" value="1"/>
</dbReference>
<comment type="caution">
    <text evidence="5">The sequence shown here is derived from an EMBL/GenBank/DDBJ whole genome shotgun (WGS) entry which is preliminary data.</text>
</comment>
<evidence type="ECO:0000256" key="2">
    <source>
        <dbReference type="ARBA" id="ARBA00023002"/>
    </source>
</evidence>
<dbReference type="CDD" id="cd05233">
    <property type="entry name" value="SDR_c"/>
    <property type="match status" value="1"/>
</dbReference>
<sequence>MSTNHRNSGRPLALVTGASAGIGYQLALLFARNGYDLVATGRSDSIDRAAADFEQHGAHVVPVRADLSKRDGVQVVWQTVEDTGRPLKAAVLNAGRSIGGAFLDTDLDDELDLLALNVTSVVALAKPVARHMADHGNGKILITSSLSATLPTPYETVYGPSRAFTYMFAEALRQEMKDRAPGVTVTALLPGATDSDFHARAGMGNTAFGPGAKKNSRIQVAAQGYRALMAGKDHVIGGDLRTRLTALTNRLLPEPFKAARHARKAQPRNTAPRQRDTATASR</sequence>
<gene>
    <name evidence="5" type="ORF">HD596_008303</name>
</gene>
<dbReference type="RefSeq" id="WP_185074829.1">
    <property type="nucleotide sequence ID" value="NZ_JACHMB010000001.1"/>
</dbReference>
<keyword evidence="4" id="KW-0472">Membrane</keyword>
<reference evidence="5 6" key="1">
    <citation type="submission" date="2020-08" db="EMBL/GenBank/DDBJ databases">
        <title>Sequencing the genomes of 1000 actinobacteria strains.</title>
        <authorList>
            <person name="Klenk H.-P."/>
        </authorList>
    </citation>
    <scope>NUCLEOTIDE SEQUENCE [LARGE SCALE GENOMIC DNA]</scope>
    <source>
        <strain evidence="5 6">DSM 45507</strain>
    </source>
</reference>
<evidence type="ECO:0000313" key="6">
    <source>
        <dbReference type="Proteomes" id="UP000579153"/>
    </source>
</evidence>
<dbReference type="AlphaFoldDB" id="A0A7W9GD16"/>
<dbReference type="EMBL" id="JACHMB010000001">
    <property type="protein sequence ID" value="MBB5781547.1"/>
    <property type="molecule type" value="Genomic_DNA"/>
</dbReference>
<accession>A0A7W9GD16</accession>
<proteinExistence type="inferred from homology"/>
<dbReference type="InterPro" id="IPR002347">
    <property type="entry name" value="SDR_fam"/>
</dbReference>
<comment type="similarity">
    <text evidence="1">Belongs to the short-chain dehydrogenases/reductases (SDR) family.</text>
</comment>
<dbReference type="PRINTS" id="PR00081">
    <property type="entry name" value="GDHRDH"/>
</dbReference>
<evidence type="ECO:0000313" key="5">
    <source>
        <dbReference type="EMBL" id="MBB5781547.1"/>
    </source>
</evidence>